<evidence type="ECO:0000256" key="1">
    <source>
        <dbReference type="SAM" id="MobiDB-lite"/>
    </source>
</evidence>
<evidence type="ECO:0000313" key="3">
    <source>
        <dbReference type="EMBL" id="MFC4471083.1"/>
    </source>
</evidence>
<comment type="caution">
    <text evidence="3">The sequence shown here is derived from an EMBL/GenBank/DDBJ whole genome shotgun (WGS) entry which is preliminary data.</text>
</comment>
<reference evidence="4" key="1">
    <citation type="journal article" date="2019" name="Int. J. Syst. Evol. Microbiol.">
        <title>The Global Catalogue of Microorganisms (GCM) 10K type strain sequencing project: providing services to taxonomists for standard genome sequencing and annotation.</title>
        <authorList>
            <consortium name="The Broad Institute Genomics Platform"/>
            <consortium name="The Broad Institute Genome Sequencing Center for Infectious Disease"/>
            <person name="Wu L."/>
            <person name="Ma J."/>
        </authorList>
    </citation>
    <scope>NUCLEOTIDE SEQUENCE [LARGE SCALE GENOMIC DNA]</scope>
    <source>
        <strain evidence="4">DT43</strain>
    </source>
</reference>
<dbReference type="Proteomes" id="UP001596012">
    <property type="component" value="Unassembled WGS sequence"/>
</dbReference>
<feature type="region of interest" description="Disordered" evidence="1">
    <location>
        <begin position="272"/>
        <end position="292"/>
    </location>
</feature>
<protein>
    <recommendedName>
        <fullName evidence="5">MYXO-CTERM domain-containing protein</fullName>
    </recommendedName>
</protein>
<keyword evidence="2" id="KW-0472">Membrane</keyword>
<evidence type="ECO:0000256" key="2">
    <source>
        <dbReference type="SAM" id="Phobius"/>
    </source>
</evidence>
<organism evidence="3 4">
    <name type="scientific">Streptomyces xiangluensis</name>
    <dbReference type="NCBI Taxonomy" id="2665720"/>
    <lineage>
        <taxon>Bacteria</taxon>
        <taxon>Bacillati</taxon>
        <taxon>Actinomycetota</taxon>
        <taxon>Actinomycetes</taxon>
        <taxon>Kitasatosporales</taxon>
        <taxon>Streptomycetaceae</taxon>
        <taxon>Streptomyces</taxon>
    </lineage>
</organism>
<accession>A0ABV8Z418</accession>
<evidence type="ECO:0008006" key="5">
    <source>
        <dbReference type="Google" id="ProtNLM"/>
    </source>
</evidence>
<feature type="transmembrane region" description="Helical" evidence="2">
    <location>
        <begin position="120"/>
        <end position="149"/>
    </location>
</feature>
<keyword evidence="4" id="KW-1185">Reference proteome</keyword>
<feature type="transmembrane region" description="Helical" evidence="2">
    <location>
        <begin position="246"/>
        <end position="267"/>
    </location>
</feature>
<keyword evidence="2" id="KW-1133">Transmembrane helix</keyword>
<gene>
    <name evidence="3" type="ORF">ACFPH6_42450</name>
</gene>
<sequence length="292" mass="31053">MPAHPPPPIPTSARTLLCVHAAFALLMTQVPPLFPPVLPAWRTPLWYAIALVTGILTALVTVRPRTPRAALLGIGWLQVLLALVNGFLVGDIAALLLASWLAVSALALIAGQLPRNPRKALVAAHVVSSAAWVGIGVVFVALSVVALTATDLHTVHVTYELMEKFDQTLLPWANVATTLTGIALGLTTKWGLIRYRWVAIKLGISISILVMAFGFLHDAVVTAVEQSEQLMRTGGTVAQVDANADVVLWGFATALFGLIAALLLSLYKPGGKTRRGRRQAALPTRRATGARA</sequence>
<proteinExistence type="predicted"/>
<keyword evidence="2" id="KW-0812">Transmembrane</keyword>
<feature type="transmembrane region" description="Helical" evidence="2">
    <location>
        <begin position="69"/>
        <end position="88"/>
    </location>
</feature>
<feature type="transmembrane region" description="Helical" evidence="2">
    <location>
        <begin position="45"/>
        <end position="62"/>
    </location>
</feature>
<dbReference type="RefSeq" id="WP_386352811.1">
    <property type="nucleotide sequence ID" value="NZ_JBHSFG010000087.1"/>
</dbReference>
<feature type="transmembrane region" description="Helical" evidence="2">
    <location>
        <begin position="94"/>
        <end position="113"/>
    </location>
</feature>
<feature type="transmembrane region" description="Helical" evidence="2">
    <location>
        <begin position="169"/>
        <end position="186"/>
    </location>
</feature>
<evidence type="ECO:0000313" key="4">
    <source>
        <dbReference type="Proteomes" id="UP001596012"/>
    </source>
</evidence>
<dbReference type="EMBL" id="JBHSFG010000087">
    <property type="protein sequence ID" value="MFC4471083.1"/>
    <property type="molecule type" value="Genomic_DNA"/>
</dbReference>
<name>A0ABV8Z418_9ACTN</name>
<feature type="transmembrane region" description="Helical" evidence="2">
    <location>
        <begin position="198"/>
        <end position="216"/>
    </location>
</feature>